<keyword evidence="1" id="KW-0808">Transferase</keyword>
<protein>
    <submittedName>
        <fullName evidence="1">Ribosomal-protein-alanine acetyltransferase (Acetylating enzyme for N-terminal of ribosomal protein S5)</fullName>
    </submittedName>
</protein>
<dbReference type="EMBL" id="CP003107">
    <property type="protein sequence ID" value="AET61041.1"/>
    <property type="molecule type" value="Genomic_DNA"/>
</dbReference>
<dbReference type="SUPFAM" id="SSF55729">
    <property type="entry name" value="Acyl-CoA N-acyltransferases (Nat)"/>
    <property type="match status" value="1"/>
</dbReference>
<reference evidence="1 2" key="3">
    <citation type="journal article" date="2012" name="J. Bacteriol.">
        <title>Genome Sequence of Paenibacillus terrae HPL-003, a Xylanase-Producing Bacterium Isolated from Soil Found in Forest Residue.</title>
        <authorList>
            <person name="Shin S.H."/>
            <person name="Kim S."/>
            <person name="Kim J.Y."/>
            <person name="Song H.Y."/>
            <person name="Cho S.J."/>
            <person name="Kim D.R."/>
            <person name="Lee K.I."/>
            <person name="Lim H.K."/>
            <person name="Park N.J."/>
            <person name="Hwang I.T."/>
            <person name="Yang K.S."/>
        </authorList>
    </citation>
    <scope>NUCLEOTIDE SEQUENCE [LARGE SCALE GENOMIC DNA]</scope>
    <source>
        <strain evidence="1 2">HPL-003</strain>
    </source>
</reference>
<dbReference type="GO" id="GO:0016740">
    <property type="term" value="F:transferase activity"/>
    <property type="evidence" value="ECO:0007669"/>
    <property type="project" value="UniProtKB-KW"/>
</dbReference>
<evidence type="ECO:0000313" key="2">
    <source>
        <dbReference type="Proteomes" id="UP000005876"/>
    </source>
</evidence>
<dbReference type="STRING" id="985665.HPL003_21555"/>
<dbReference type="InterPro" id="IPR016181">
    <property type="entry name" value="Acyl_CoA_acyltransferase"/>
</dbReference>
<accession>G7VPP3</accession>
<sequence length="47" mass="5680">MPRNKGSIQVLEKVGFRYDGFAEYYLKINGVWEHHNLYSITQEYWQA</sequence>
<dbReference type="HOGENOM" id="CLU_215420_0_0_9"/>
<proteinExistence type="predicted"/>
<organism evidence="1 2">
    <name type="scientific">Paenibacillus terrae (strain HPL-003)</name>
    <dbReference type="NCBI Taxonomy" id="985665"/>
    <lineage>
        <taxon>Bacteria</taxon>
        <taxon>Bacillati</taxon>
        <taxon>Bacillota</taxon>
        <taxon>Bacilli</taxon>
        <taxon>Bacillales</taxon>
        <taxon>Paenibacillaceae</taxon>
        <taxon>Paenibacillus</taxon>
    </lineage>
</organism>
<dbReference type="Proteomes" id="UP000005876">
    <property type="component" value="Chromosome"/>
</dbReference>
<name>G7VPP3_PAETH</name>
<reference evidence="2" key="1">
    <citation type="submission" date="2011-11" db="EMBL/GenBank/DDBJ databases">
        <title>Complete sequence of Paenibacillus terrae HPL-003.</title>
        <authorList>
            <person name="Shin S.H."/>
            <person name="Kim S."/>
            <person name="Kim J.Y."/>
        </authorList>
    </citation>
    <scope>NUCLEOTIDE SEQUENCE [LARGE SCALE GENOMIC DNA]</scope>
    <source>
        <strain evidence="2">HPL-003</strain>
    </source>
</reference>
<gene>
    <name evidence="1" type="ordered locus">HPL003_21555</name>
</gene>
<evidence type="ECO:0000313" key="1">
    <source>
        <dbReference type="EMBL" id="AET61041.1"/>
    </source>
</evidence>
<dbReference type="KEGG" id="pta:HPL003_21555"/>
<dbReference type="AlphaFoldDB" id="G7VPP3"/>
<reference key="2">
    <citation type="submission" date="2011-11" db="EMBL/GenBank/DDBJ databases">
        <authorList>
            <person name="Shin S.H."/>
            <person name="Kim S."/>
            <person name="Kim J.Y."/>
        </authorList>
    </citation>
    <scope>NUCLEOTIDE SEQUENCE</scope>
    <source>
        <strain>HPL-003</strain>
    </source>
</reference>
<dbReference type="Gene3D" id="3.40.630.30">
    <property type="match status" value="1"/>
</dbReference>